<protein>
    <recommendedName>
        <fullName evidence="3">ADP-heptose:LPS heptosyltransferase</fullName>
    </recommendedName>
</protein>
<comment type="caution">
    <text evidence="1">The sequence shown here is derived from an EMBL/GenBank/DDBJ whole genome shotgun (WGS) entry which is preliminary data.</text>
</comment>
<organism evidence="1 2">
    <name type="scientific">Saccharothrix yanglingensis</name>
    <dbReference type="NCBI Taxonomy" id="659496"/>
    <lineage>
        <taxon>Bacteria</taxon>
        <taxon>Bacillati</taxon>
        <taxon>Actinomycetota</taxon>
        <taxon>Actinomycetes</taxon>
        <taxon>Pseudonocardiales</taxon>
        <taxon>Pseudonocardiaceae</taxon>
        <taxon>Saccharothrix</taxon>
    </lineage>
</organism>
<sequence length="370" mass="39971">MPASILVNFVYCHPVGHAVEALHRVHGYRAANPDARLGVVLNAHTPVELTRLAPFVDEVHSVPVDVFDATADHSAALAAIPADWDHVQDDLRSKLPDQMALFPGLNAYYEASRAHFASSAPGVAGYGPVPYARGTHWTFTVPDVPRPAVPRIALLPGGSAPRALYPSVRSWRLVVAALLERHPDAEFVLFGKVRADDRTATTFTRAELDAIASAAPRVVDAVDLPLLEQLAAIRACDVLVSPHSGFGMAALAAGTPWLVIGGNRWPEYFFNGVPFHSVLPDVARFPAYALSGPDPDPVEDEGPRSPSMSYERLTADLDEIVEFTSKLIAGEVAFEDALRRQVRGMLRLRGGDPTSLWSLDDVHLDVLAAP</sequence>
<evidence type="ECO:0000313" key="1">
    <source>
        <dbReference type="EMBL" id="MDQ2585399.1"/>
    </source>
</evidence>
<gene>
    <name evidence="1" type="ORF">CKY47_15705</name>
</gene>
<name>A0ABU0WZV4_9PSEU</name>
<keyword evidence="2" id="KW-1185">Reference proteome</keyword>
<reference evidence="1 2" key="1">
    <citation type="submission" date="2017-06" db="EMBL/GenBank/DDBJ databases">
        <title>Cultured bacterium strain Saccharothrix yanglingensis Hhs.015.</title>
        <authorList>
            <person name="Xia Y."/>
        </authorList>
    </citation>
    <scope>NUCLEOTIDE SEQUENCE [LARGE SCALE GENOMIC DNA]</scope>
    <source>
        <strain evidence="1 2">Hhs.015</strain>
    </source>
</reference>
<dbReference type="Gene3D" id="3.40.50.2000">
    <property type="entry name" value="Glycogen Phosphorylase B"/>
    <property type="match status" value="1"/>
</dbReference>
<dbReference type="Proteomes" id="UP001225605">
    <property type="component" value="Unassembled WGS sequence"/>
</dbReference>
<evidence type="ECO:0000313" key="2">
    <source>
        <dbReference type="Proteomes" id="UP001225605"/>
    </source>
</evidence>
<proteinExistence type="predicted"/>
<evidence type="ECO:0008006" key="3">
    <source>
        <dbReference type="Google" id="ProtNLM"/>
    </source>
</evidence>
<dbReference type="EMBL" id="NSDM01000006">
    <property type="protein sequence ID" value="MDQ2585399.1"/>
    <property type="molecule type" value="Genomic_DNA"/>
</dbReference>
<dbReference type="RefSeq" id="WP_306746585.1">
    <property type="nucleotide sequence ID" value="NZ_NSDM01000006.1"/>
</dbReference>
<accession>A0ABU0WZV4</accession>
<dbReference type="SUPFAM" id="SSF53756">
    <property type="entry name" value="UDP-Glycosyltransferase/glycogen phosphorylase"/>
    <property type="match status" value="1"/>
</dbReference>